<proteinExistence type="predicted"/>
<dbReference type="AlphaFoldDB" id="A0A2M8EMG2"/>
<accession>A0A2M8EMG2</accession>
<dbReference type="EMBL" id="PFSJ01000006">
    <property type="protein sequence ID" value="PJC23936.1"/>
    <property type="molecule type" value="Genomic_DNA"/>
</dbReference>
<organism evidence="1 2">
    <name type="scientific">candidate division WWE3 bacterium CG_4_9_14_0_2_um_filter_35_11</name>
    <dbReference type="NCBI Taxonomy" id="1975077"/>
    <lineage>
        <taxon>Bacteria</taxon>
        <taxon>Katanobacteria</taxon>
    </lineage>
</organism>
<gene>
    <name evidence="1" type="ORF">CO058_00795</name>
</gene>
<protein>
    <submittedName>
        <fullName evidence="1">Uncharacterized protein</fullName>
    </submittedName>
</protein>
<comment type="caution">
    <text evidence="1">The sequence shown here is derived from an EMBL/GenBank/DDBJ whole genome shotgun (WGS) entry which is preliminary data.</text>
</comment>
<evidence type="ECO:0000313" key="2">
    <source>
        <dbReference type="Proteomes" id="UP000229756"/>
    </source>
</evidence>
<reference evidence="2" key="1">
    <citation type="submission" date="2017-09" db="EMBL/GenBank/DDBJ databases">
        <title>Depth-based differentiation of microbial function through sediment-hosted aquifers and enrichment of novel symbionts in the deep terrestrial subsurface.</title>
        <authorList>
            <person name="Probst A.J."/>
            <person name="Ladd B."/>
            <person name="Jarett J.K."/>
            <person name="Geller-Mcgrath D.E."/>
            <person name="Sieber C.M.K."/>
            <person name="Emerson J.B."/>
            <person name="Anantharaman K."/>
            <person name="Thomas B.C."/>
            <person name="Malmstrom R."/>
            <person name="Stieglmeier M."/>
            <person name="Klingl A."/>
            <person name="Woyke T."/>
            <person name="Ryan C.M."/>
            <person name="Banfield J.F."/>
        </authorList>
    </citation>
    <scope>NUCLEOTIDE SEQUENCE [LARGE SCALE GENOMIC DNA]</scope>
</reference>
<evidence type="ECO:0000313" key="1">
    <source>
        <dbReference type="EMBL" id="PJC23936.1"/>
    </source>
</evidence>
<sequence length="63" mass="7107">MTTTTVRYTNKQRVTLFMNPSIVLQARAQAIIGKTTLTVLIEKALLSYLPTETIIKKVDIKNL</sequence>
<name>A0A2M8EMG2_UNCKA</name>
<dbReference type="Proteomes" id="UP000229756">
    <property type="component" value="Unassembled WGS sequence"/>
</dbReference>